<comment type="caution">
    <text evidence="3">The sequence shown here is derived from an EMBL/GenBank/DDBJ whole genome shotgun (WGS) entry which is preliminary data.</text>
</comment>
<evidence type="ECO:0000313" key="4">
    <source>
        <dbReference type="Proteomes" id="UP001245561"/>
    </source>
</evidence>
<dbReference type="EMBL" id="JARPYR010000007">
    <property type="protein sequence ID" value="MDT2596423.1"/>
    <property type="molecule type" value="Genomic_DNA"/>
</dbReference>
<proteinExistence type="predicted"/>
<dbReference type="Pfam" id="PF00903">
    <property type="entry name" value="Glyoxalase"/>
    <property type="match status" value="1"/>
</dbReference>
<sequence length="125" mass="14391">MLKGIEIMLYVDDVATCAAFWQEGLDGKILSQQTMIDDSFQVTIELFDAVQLVLFERRFIEKYSPEVLDNFPSLLLKVADLTAYHERLQKISPKVNPIVEQAGRRLFNFSDPENNYFVLSEAPDE</sequence>
<evidence type="ECO:0000313" key="2">
    <source>
        <dbReference type="EMBL" id="MDT2596423.1"/>
    </source>
</evidence>
<dbReference type="InterPro" id="IPR037523">
    <property type="entry name" value="VOC_core"/>
</dbReference>
<accession>A0AAP5NID3</accession>
<gene>
    <name evidence="3" type="ORF">P7D36_05890</name>
    <name evidence="2" type="ORF">P7D39_05195</name>
</gene>
<dbReference type="InterPro" id="IPR029068">
    <property type="entry name" value="Glyas_Bleomycin-R_OHBP_Dase"/>
</dbReference>
<dbReference type="InterPro" id="IPR004360">
    <property type="entry name" value="Glyas_Fos-R_dOase_dom"/>
</dbReference>
<dbReference type="EMBL" id="JARPYT010000006">
    <property type="protein sequence ID" value="MDT2637044.1"/>
    <property type="molecule type" value="Genomic_DNA"/>
</dbReference>
<evidence type="ECO:0000259" key="1">
    <source>
        <dbReference type="PROSITE" id="PS51819"/>
    </source>
</evidence>
<feature type="domain" description="VOC" evidence="1">
    <location>
        <begin position="1"/>
        <end position="122"/>
    </location>
</feature>
<dbReference type="Gene3D" id="3.10.180.10">
    <property type="entry name" value="2,3-Dihydroxybiphenyl 1,2-Dioxygenase, domain 1"/>
    <property type="match status" value="1"/>
</dbReference>
<protein>
    <recommendedName>
        <fullName evidence="1">VOC domain-containing protein</fullName>
    </recommendedName>
</protein>
<dbReference type="Proteomes" id="UP001245561">
    <property type="component" value="Unassembled WGS sequence"/>
</dbReference>
<dbReference type="RefSeq" id="WP_137603618.1">
    <property type="nucleotide sequence ID" value="NZ_JARPYR010000007.1"/>
</dbReference>
<dbReference type="PANTHER" id="PTHR36437:SF2">
    <property type="entry name" value="GLYOXALASE_BLEOMYCIN RESISTANCE PROTEIN_DIOXYGENASE"/>
    <property type="match status" value="1"/>
</dbReference>
<dbReference type="PROSITE" id="PS51819">
    <property type="entry name" value="VOC"/>
    <property type="match status" value="1"/>
</dbReference>
<dbReference type="Proteomes" id="UP001256547">
    <property type="component" value="Unassembled WGS sequence"/>
</dbReference>
<evidence type="ECO:0000313" key="5">
    <source>
        <dbReference type="Proteomes" id="UP001256547"/>
    </source>
</evidence>
<reference evidence="3 5" key="1">
    <citation type="submission" date="2023-03" db="EMBL/GenBank/DDBJ databases">
        <authorList>
            <person name="Shen W."/>
            <person name="Cai J."/>
        </authorList>
    </citation>
    <scope>NUCLEOTIDE SEQUENCE</scope>
    <source>
        <strain evidence="3">P55-2</strain>
        <strain evidence="2 5">P72-2</strain>
    </source>
</reference>
<organism evidence="3 4">
    <name type="scientific">Enterococcus dongliensis</name>
    <dbReference type="NCBI Taxonomy" id="2559925"/>
    <lineage>
        <taxon>Bacteria</taxon>
        <taxon>Bacillati</taxon>
        <taxon>Bacillota</taxon>
        <taxon>Bacilli</taxon>
        <taxon>Lactobacillales</taxon>
        <taxon>Enterococcaceae</taxon>
        <taxon>Enterococcus</taxon>
    </lineage>
</organism>
<dbReference type="PANTHER" id="PTHR36437">
    <property type="entry name" value="GLYOXALASE/BLEOMYCIN RESISTANCE PROTEIN/DIOXYGENASE"/>
    <property type="match status" value="1"/>
</dbReference>
<name>A0AAP5NID3_9ENTE</name>
<keyword evidence="5" id="KW-1185">Reference proteome</keyword>
<dbReference type="SUPFAM" id="SSF54593">
    <property type="entry name" value="Glyoxalase/Bleomycin resistance protein/Dihydroxybiphenyl dioxygenase"/>
    <property type="match status" value="1"/>
</dbReference>
<evidence type="ECO:0000313" key="3">
    <source>
        <dbReference type="EMBL" id="MDT2637044.1"/>
    </source>
</evidence>
<dbReference type="AlphaFoldDB" id="A0AAP5NID3"/>